<sequence>MTTTVVALADVGEGIADAVVLEWKVAPGDPVHTNQTLLEIETVKAIVEVPAPCDGIVLALEAEEGDTVEVGAVLLTIAADSPPDPLASGSRPDLPASDSLSDPPAQTGPLAKPNVRRQARKLGIDLGEVTGTGSRGQITEHDLTEHHARRNGITAPNTSSGETVAVEQSDASSTVAVSAVRRATADAVAGSFFSAPHATVFLESDATATVDFLDRLRADPRFEAPDVTALAVVAAAVALAATEVPEINSAWDGVSAVITRHHAVNLGIAVATDRGLLVPNIKNAQRLSVIELAAALSDTVARARAGRLTPAEFSGGTVTISNVGSLGIDTATPIVNRGESAIVCVGAVRKRPWVVDDAVVARSTVPLSLSFDHRLIDGDTAARALRRIAEVLRDPLWQLPFAATPRLSHG</sequence>
<dbReference type="InterPro" id="IPR003016">
    <property type="entry name" value="2-oxoA_DH_lipoyl-BS"/>
</dbReference>
<reference evidence="10 11" key="1">
    <citation type="submission" date="2024-10" db="EMBL/GenBank/DDBJ databases">
        <title>The Natural Products Discovery Center: Release of the First 8490 Sequenced Strains for Exploring Actinobacteria Biosynthetic Diversity.</title>
        <authorList>
            <person name="Kalkreuter E."/>
            <person name="Kautsar S.A."/>
            <person name="Yang D."/>
            <person name="Bader C.D."/>
            <person name="Teijaro C.N."/>
            <person name="Fluegel L."/>
            <person name="Davis C.M."/>
            <person name="Simpson J.R."/>
            <person name="Lauterbach L."/>
            <person name="Steele A.D."/>
            <person name="Gui C."/>
            <person name="Meng S."/>
            <person name="Li G."/>
            <person name="Viehrig K."/>
            <person name="Ye F."/>
            <person name="Su P."/>
            <person name="Kiefer A.F."/>
            <person name="Nichols A."/>
            <person name="Cepeda A.J."/>
            <person name="Yan W."/>
            <person name="Fan B."/>
            <person name="Jiang Y."/>
            <person name="Adhikari A."/>
            <person name="Zheng C.-J."/>
            <person name="Schuster L."/>
            <person name="Cowan T.M."/>
            <person name="Smanski M.J."/>
            <person name="Chevrette M.G."/>
            <person name="De Carvalho L.P.S."/>
            <person name="Shen B."/>
        </authorList>
    </citation>
    <scope>NUCLEOTIDE SEQUENCE [LARGE SCALE GENOMIC DNA]</scope>
    <source>
        <strain evidence="10 11">NPDC004550</strain>
    </source>
</reference>
<comment type="similarity">
    <text evidence="2 6">Belongs to the 2-oxoacid dehydrogenase family.</text>
</comment>
<dbReference type="PROSITE" id="PS00189">
    <property type="entry name" value="LIPOYL"/>
    <property type="match status" value="1"/>
</dbReference>
<dbReference type="Pfam" id="PF00364">
    <property type="entry name" value="Biotin_lipoyl"/>
    <property type="match status" value="1"/>
</dbReference>
<dbReference type="SUPFAM" id="SSF51230">
    <property type="entry name" value="Single hybrid motif"/>
    <property type="match status" value="1"/>
</dbReference>
<feature type="domain" description="Peripheral subunit-binding (PSBD)" evidence="9">
    <location>
        <begin position="110"/>
        <end position="147"/>
    </location>
</feature>
<dbReference type="PROSITE" id="PS51826">
    <property type="entry name" value="PSBD"/>
    <property type="match status" value="1"/>
</dbReference>
<dbReference type="InterPro" id="IPR000089">
    <property type="entry name" value="Biotin_lipoyl"/>
</dbReference>
<dbReference type="PROSITE" id="PS50968">
    <property type="entry name" value="BIOTINYL_LIPOYL"/>
    <property type="match status" value="1"/>
</dbReference>
<dbReference type="InterPro" id="IPR023213">
    <property type="entry name" value="CAT-like_dom_sf"/>
</dbReference>
<evidence type="ECO:0000256" key="3">
    <source>
        <dbReference type="ARBA" id="ARBA00022679"/>
    </source>
</evidence>
<dbReference type="Proteomes" id="UP001601521">
    <property type="component" value="Unassembled WGS sequence"/>
</dbReference>
<evidence type="ECO:0000256" key="4">
    <source>
        <dbReference type="ARBA" id="ARBA00022823"/>
    </source>
</evidence>
<evidence type="ECO:0000259" key="8">
    <source>
        <dbReference type="PROSITE" id="PS50968"/>
    </source>
</evidence>
<evidence type="ECO:0000313" key="11">
    <source>
        <dbReference type="Proteomes" id="UP001601521"/>
    </source>
</evidence>
<evidence type="ECO:0000256" key="6">
    <source>
        <dbReference type="RuleBase" id="RU003423"/>
    </source>
</evidence>
<accession>A0ABW6NCC4</accession>
<feature type="region of interest" description="Disordered" evidence="7">
    <location>
        <begin position="81"/>
        <end position="162"/>
    </location>
</feature>
<dbReference type="RefSeq" id="WP_387249490.1">
    <property type="nucleotide sequence ID" value="NZ_JBIALX010000002.1"/>
</dbReference>
<organism evidence="10 11">
    <name type="scientific">Nocardia africana</name>
    <dbReference type="NCBI Taxonomy" id="134964"/>
    <lineage>
        <taxon>Bacteria</taxon>
        <taxon>Bacillati</taxon>
        <taxon>Actinomycetota</taxon>
        <taxon>Actinomycetes</taxon>
        <taxon>Mycobacteriales</taxon>
        <taxon>Nocardiaceae</taxon>
        <taxon>Nocardia</taxon>
    </lineage>
</organism>
<proteinExistence type="inferred from homology"/>
<keyword evidence="3 6" id="KW-0808">Transferase</keyword>
<dbReference type="PANTHER" id="PTHR43178">
    <property type="entry name" value="DIHYDROLIPOAMIDE ACETYLTRANSFERASE COMPONENT OF PYRUVATE DEHYDROGENASE COMPLEX"/>
    <property type="match status" value="1"/>
</dbReference>
<dbReference type="GO" id="GO:0016746">
    <property type="term" value="F:acyltransferase activity"/>
    <property type="evidence" value="ECO:0007669"/>
    <property type="project" value="UniProtKB-KW"/>
</dbReference>
<keyword evidence="4 6" id="KW-0450">Lipoyl</keyword>
<comment type="caution">
    <text evidence="10">The sequence shown here is derived from an EMBL/GenBank/DDBJ whole genome shotgun (WGS) entry which is preliminary data.</text>
</comment>
<dbReference type="InterPro" id="IPR001078">
    <property type="entry name" value="2-oxoacid_DH_actylTfrase"/>
</dbReference>
<dbReference type="Gene3D" id="3.30.559.10">
    <property type="entry name" value="Chloramphenicol acetyltransferase-like domain"/>
    <property type="match status" value="1"/>
</dbReference>
<gene>
    <name evidence="10" type="ORF">ACFYTH_05460</name>
</gene>
<keyword evidence="11" id="KW-1185">Reference proteome</keyword>
<evidence type="ECO:0000313" key="10">
    <source>
        <dbReference type="EMBL" id="MFF0452803.1"/>
    </source>
</evidence>
<dbReference type="EMBL" id="JBIALX010000002">
    <property type="protein sequence ID" value="MFF0452803.1"/>
    <property type="molecule type" value="Genomic_DNA"/>
</dbReference>
<dbReference type="EC" id="2.3.1.-" evidence="6"/>
<evidence type="ECO:0000256" key="5">
    <source>
        <dbReference type="ARBA" id="ARBA00023315"/>
    </source>
</evidence>
<dbReference type="Pfam" id="PF02817">
    <property type="entry name" value="E3_binding"/>
    <property type="match status" value="1"/>
</dbReference>
<evidence type="ECO:0000259" key="9">
    <source>
        <dbReference type="PROSITE" id="PS51826"/>
    </source>
</evidence>
<comment type="cofactor">
    <cofactor evidence="1 6">
        <name>(R)-lipoate</name>
        <dbReference type="ChEBI" id="CHEBI:83088"/>
    </cofactor>
</comment>
<dbReference type="CDD" id="cd06849">
    <property type="entry name" value="lipoyl_domain"/>
    <property type="match status" value="1"/>
</dbReference>
<evidence type="ECO:0000256" key="1">
    <source>
        <dbReference type="ARBA" id="ARBA00001938"/>
    </source>
</evidence>
<protein>
    <recommendedName>
        <fullName evidence="6">Dihydrolipoamide acetyltransferase component of pyruvate dehydrogenase complex</fullName>
        <ecNumber evidence="6">2.3.1.-</ecNumber>
    </recommendedName>
</protein>
<dbReference type="InterPro" id="IPR050743">
    <property type="entry name" value="2-oxoacid_DH_E2_comp"/>
</dbReference>
<evidence type="ECO:0000256" key="7">
    <source>
        <dbReference type="SAM" id="MobiDB-lite"/>
    </source>
</evidence>
<dbReference type="InterPro" id="IPR011053">
    <property type="entry name" value="Single_hybrid_motif"/>
</dbReference>
<dbReference type="Gene3D" id="2.40.50.100">
    <property type="match status" value="1"/>
</dbReference>
<dbReference type="SUPFAM" id="SSF52777">
    <property type="entry name" value="CoA-dependent acyltransferases"/>
    <property type="match status" value="1"/>
</dbReference>
<dbReference type="PANTHER" id="PTHR43178:SF5">
    <property type="entry name" value="LIPOAMIDE ACYLTRANSFERASE COMPONENT OF BRANCHED-CHAIN ALPHA-KETO ACID DEHYDROGENASE COMPLEX, MITOCHONDRIAL"/>
    <property type="match status" value="1"/>
</dbReference>
<feature type="domain" description="Lipoyl-binding" evidence="8">
    <location>
        <begin position="2"/>
        <end position="78"/>
    </location>
</feature>
<dbReference type="InterPro" id="IPR004167">
    <property type="entry name" value="PSBD"/>
</dbReference>
<evidence type="ECO:0000256" key="2">
    <source>
        <dbReference type="ARBA" id="ARBA00007317"/>
    </source>
</evidence>
<dbReference type="Pfam" id="PF00198">
    <property type="entry name" value="2-oxoacid_dh"/>
    <property type="match status" value="1"/>
</dbReference>
<name>A0ABW6NCC4_9NOCA</name>
<dbReference type="Gene3D" id="4.10.320.10">
    <property type="entry name" value="E3-binding domain"/>
    <property type="match status" value="1"/>
</dbReference>
<dbReference type="InterPro" id="IPR036625">
    <property type="entry name" value="E3-bd_dom_sf"/>
</dbReference>
<keyword evidence="5 6" id="KW-0012">Acyltransferase</keyword>
<dbReference type="SUPFAM" id="SSF47005">
    <property type="entry name" value="Peripheral subunit-binding domain of 2-oxo acid dehydrogenase complex"/>
    <property type="match status" value="1"/>
</dbReference>